<feature type="compositionally biased region" description="Low complexity" evidence="1">
    <location>
        <begin position="188"/>
        <end position="197"/>
    </location>
</feature>
<evidence type="ECO:0000313" key="3">
    <source>
        <dbReference type="EMBL" id="MDT0304399.1"/>
    </source>
</evidence>
<reference evidence="4" key="1">
    <citation type="submission" date="2023-07" db="EMBL/GenBank/DDBJ databases">
        <title>30 novel species of actinomycetes from the DSMZ collection.</title>
        <authorList>
            <person name="Nouioui I."/>
        </authorList>
    </citation>
    <scope>NUCLEOTIDE SEQUENCE [LARGE SCALE GENOMIC DNA]</scope>
    <source>
        <strain evidence="4">DSM 45055</strain>
    </source>
</reference>
<proteinExistence type="predicted"/>
<keyword evidence="4" id="KW-1185">Reference proteome</keyword>
<keyword evidence="2" id="KW-1133">Transmembrane helix</keyword>
<name>A0ABU2KYK7_9ACTN</name>
<feature type="region of interest" description="Disordered" evidence="1">
    <location>
        <begin position="108"/>
        <end position="225"/>
    </location>
</feature>
<evidence type="ECO:0000313" key="4">
    <source>
        <dbReference type="Proteomes" id="UP001183226"/>
    </source>
</evidence>
<gene>
    <name evidence="3" type="ORF">RM446_19955</name>
</gene>
<keyword evidence="2" id="KW-0472">Membrane</keyword>
<sequence length="225" mass="22341">MDSLDTPALLISNPFVNMAIRFPLVIVGVLALALAGRAPAMRGLIRTGGGLLILNWILGVAFSVTLEVASLDSVGPGLFIGFDVVSIIVFAAALILLLIALAGSGRGSAQRGAATPQPAGPGGWPPPGGPGAGQYAQSPGPGWGPAGPGTAQHGPQAGPYGQPSAHGGPVGPQYDPNAGQHYGGPSGGQQPSTGPQHRPSGPQPGAHEQPGRPPAGPPQAEDPRY</sequence>
<dbReference type="RefSeq" id="WP_311546893.1">
    <property type="nucleotide sequence ID" value="NZ_JAVREK010000024.1"/>
</dbReference>
<organism evidence="3 4">
    <name type="scientific">Streptomonospora wellingtoniae</name>
    <dbReference type="NCBI Taxonomy" id="3075544"/>
    <lineage>
        <taxon>Bacteria</taxon>
        <taxon>Bacillati</taxon>
        <taxon>Actinomycetota</taxon>
        <taxon>Actinomycetes</taxon>
        <taxon>Streptosporangiales</taxon>
        <taxon>Nocardiopsidaceae</taxon>
        <taxon>Streptomonospora</taxon>
    </lineage>
</organism>
<feature type="transmembrane region" description="Helical" evidence="2">
    <location>
        <begin position="78"/>
        <end position="101"/>
    </location>
</feature>
<accession>A0ABU2KYK7</accession>
<dbReference type="Proteomes" id="UP001183226">
    <property type="component" value="Unassembled WGS sequence"/>
</dbReference>
<feature type="compositionally biased region" description="Low complexity" evidence="1">
    <location>
        <begin position="108"/>
        <end position="117"/>
    </location>
</feature>
<dbReference type="EMBL" id="JAVREK010000024">
    <property type="protein sequence ID" value="MDT0304399.1"/>
    <property type="molecule type" value="Genomic_DNA"/>
</dbReference>
<keyword evidence="2" id="KW-0812">Transmembrane</keyword>
<feature type="transmembrane region" description="Helical" evidence="2">
    <location>
        <begin position="15"/>
        <end position="35"/>
    </location>
</feature>
<feature type="transmembrane region" description="Helical" evidence="2">
    <location>
        <begin position="47"/>
        <end position="66"/>
    </location>
</feature>
<protein>
    <submittedName>
        <fullName evidence="3">Uncharacterized protein</fullName>
    </submittedName>
</protein>
<evidence type="ECO:0000256" key="2">
    <source>
        <dbReference type="SAM" id="Phobius"/>
    </source>
</evidence>
<evidence type="ECO:0000256" key="1">
    <source>
        <dbReference type="SAM" id="MobiDB-lite"/>
    </source>
</evidence>
<comment type="caution">
    <text evidence="3">The sequence shown here is derived from an EMBL/GenBank/DDBJ whole genome shotgun (WGS) entry which is preliminary data.</text>
</comment>